<dbReference type="InterPro" id="IPR013758">
    <property type="entry name" value="Topo_IIA_A/C_ab"/>
</dbReference>
<dbReference type="InterPro" id="IPR005743">
    <property type="entry name" value="GyrA"/>
</dbReference>
<evidence type="ECO:0000256" key="6">
    <source>
        <dbReference type="ARBA" id="ARBA00023125"/>
    </source>
</evidence>
<dbReference type="GO" id="GO:0034335">
    <property type="term" value="F:DNA negative supercoiling activity"/>
    <property type="evidence" value="ECO:0007669"/>
    <property type="project" value="UniProtKB-ARBA"/>
</dbReference>
<evidence type="ECO:0000256" key="3">
    <source>
        <dbReference type="ARBA" id="ARBA00022741"/>
    </source>
</evidence>
<organism evidence="13 14">
    <name type="scientific">Leptolinea tardivitalis</name>
    <dbReference type="NCBI Taxonomy" id="229920"/>
    <lineage>
        <taxon>Bacteria</taxon>
        <taxon>Bacillati</taxon>
        <taxon>Chloroflexota</taxon>
        <taxon>Anaerolineae</taxon>
        <taxon>Anaerolineales</taxon>
        <taxon>Anaerolineaceae</taxon>
        <taxon>Leptolinea</taxon>
    </lineage>
</organism>
<dbReference type="GO" id="GO:0006261">
    <property type="term" value="P:DNA-templated DNA replication"/>
    <property type="evidence" value="ECO:0007669"/>
    <property type="project" value="UniProtKB-UniRule"/>
</dbReference>
<dbReference type="FunFam" id="3.30.1360.40:FF:000002">
    <property type="entry name" value="DNA gyrase subunit A"/>
    <property type="match status" value="1"/>
</dbReference>
<dbReference type="FunFam" id="3.90.199.10:FF:000001">
    <property type="entry name" value="DNA gyrase subunit A"/>
    <property type="match status" value="1"/>
</dbReference>
<protein>
    <recommendedName>
        <fullName evidence="9">DNA gyrase subunit A</fullName>
        <ecNumber evidence="9">5.6.2.2</ecNumber>
    </recommendedName>
</protein>
<evidence type="ECO:0000256" key="4">
    <source>
        <dbReference type="ARBA" id="ARBA00022840"/>
    </source>
</evidence>
<evidence type="ECO:0000256" key="11">
    <source>
        <dbReference type="SAM" id="Coils"/>
    </source>
</evidence>
<feature type="coiled-coil region" evidence="11">
    <location>
        <begin position="412"/>
        <end position="447"/>
    </location>
</feature>
<keyword evidence="6 9" id="KW-0238">DNA-binding</keyword>
<dbReference type="GO" id="GO:0005737">
    <property type="term" value="C:cytoplasm"/>
    <property type="evidence" value="ECO:0007669"/>
    <property type="project" value="UniProtKB-SubCell"/>
</dbReference>
<evidence type="ECO:0000256" key="10">
    <source>
        <dbReference type="PROSITE-ProRule" id="PRU01384"/>
    </source>
</evidence>
<dbReference type="GO" id="GO:0005524">
    <property type="term" value="F:ATP binding"/>
    <property type="evidence" value="ECO:0007669"/>
    <property type="project" value="UniProtKB-UniRule"/>
</dbReference>
<comment type="miscellaneous">
    <text evidence="9">Few gyrases are as efficient as E.coli at forming negative supercoils. Not all organisms have 2 type II topoisomerases; in organisms with a single type II topoisomerase this enzyme also has to decatenate newly replicated chromosomes.</text>
</comment>
<dbReference type="CDD" id="cd00187">
    <property type="entry name" value="TOP4c"/>
    <property type="match status" value="1"/>
</dbReference>
<dbReference type="InterPro" id="IPR002205">
    <property type="entry name" value="Topo_IIA_dom_A"/>
</dbReference>
<reference evidence="13 14" key="1">
    <citation type="submission" date="2015-07" db="EMBL/GenBank/DDBJ databases">
        <title>Genome sequence of Leptolinea tardivitalis DSM 16556.</title>
        <authorList>
            <person name="Hemp J."/>
            <person name="Ward L.M."/>
            <person name="Pace L.A."/>
            <person name="Fischer W.W."/>
        </authorList>
    </citation>
    <scope>NUCLEOTIDE SEQUENCE [LARGE SCALE GENOMIC DNA]</scope>
    <source>
        <strain evidence="13 14">YMTK-2</strain>
    </source>
</reference>
<evidence type="ECO:0000256" key="1">
    <source>
        <dbReference type="ARBA" id="ARBA00000185"/>
    </source>
</evidence>
<dbReference type="InterPro" id="IPR035516">
    <property type="entry name" value="Gyrase/topoIV_suA_C"/>
</dbReference>
<comment type="caution">
    <text evidence="13">The sequence shown here is derived from an EMBL/GenBank/DDBJ whole genome shotgun (WGS) entry which is preliminary data.</text>
</comment>
<keyword evidence="5 9" id="KW-0799">Topoisomerase</keyword>
<keyword evidence="3 9" id="KW-0547">Nucleotide-binding</keyword>
<dbReference type="Proteomes" id="UP000050430">
    <property type="component" value="Unassembled WGS sequence"/>
</dbReference>
<dbReference type="NCBIfam" id="NF004044">
    <property type="entry name" value="PRK05561.1"/>
    <property type="match status" value="1"/>
</dbReference>
<dbReference type="FunFam" id="1.10.268.10:FF:000001">
    <property type="entry name" value="DNA gyrase subunit A"/>
    <property type="match status" value="1"/>
</dbReference>
<comment type="similarity">
    <text evidence="2 9">Belongs to the type II topoisomerase GyrA/ParC subunit family.</text>
</comment>
<dbReference type="SMART" id="SM00434">
    <property type="entry name" value="TOP4c"/>
    <property type="match status" value="1"/>
</dbReference>
<dbReference type="InterPro" id="IPR006691">
    <property type="entry name" value="GyrA/parC_rep"/>
</dbReference>
<keyword evidence="14" id="KW-1185">Reference proteome</keyword>
<keyword evidence="7 9" id="KW-0413">Isomerase</keyword>
<evidence type="ECO:0000256" key="5">
    <source>
        <dbReference type="ARBA" id="ARBA00023029"/>
    </source>
</evidence>
<dbReference type="STRING" id="229920.ADM99_11795"/>
<dbReference type="GO" id="GO:0005694">
    <property type="term" value="C:chromosome"/>
    <property type="evidence" value="ECO:0007669"/>
    <property type="project" value="InterPro"/>
</dbReference>
<dbReference type="Gene3D" id="1.10.268.10">
    <property type="entry name" value="Topoisomerase, domain 3"/>
    <property type="match status" value="1"/>
</dbReference>
<comment type="function">
    <text evidence="9">A type II topoisomerase that negatively supercoils closed circular double-stranded (ds) DNA in an ATP-dependent manner to modulate DNA topology and maintain chromosomes in an underwound state. Negative supercoiling favors strand separation, and DNA replication, transcription, recombination and repair, all of which involve strand separation. Also able to catalyze the interconversion of other topological isomers of dsDNA rings, including catenanes and knotted rings. Type II topoisomerases break and join 2 DNA strands simultaneously in an ATP-dependent manner.</text>
</comment>
<comment type="subunit">
    <text evidence="9">Heterotetramer, composed of two GyrA and two GyrB chains. In the heterotetramer, GyrA contains the active site tyrosine that forms a transient covalent intermediate with DNA, while GyrB binds cofactors and catalyzes ATP hydrolysis.</text>
</comment>
<evidence type="ECO:0000313" key="14">
    <source>
        <dbReference type="Proteomes" id="UP000050430"/>
    </source>
</evidence>
<name>A0A0P6WXK0_9CHLR</name>
<dbReference type="FunFam" id="2.120.10.90:FF:000005">
    <property type="entry name" value="DNA topoisomerase 4 subunit A"/>
    <property type="match status" value="1"/>
</dbReference>
<dbReference type="Gene3D" id="2.120.10.90">
    <property type="entry name" value="DNA gyrase/topoisomerase IV, subunit A, C-terminal"/>
    <property type="match status" value="1"/>
</dbReference>
<dbReference type="PANTHER" id="PTHR43493:SF5">
    <property type="entry name" value="DNA GYRASE SUBUNIT A, CHLOROPLASTIC_MITOCHONDRIAL"/>
    <property type="match status" value="1"/>
</dbReference>
<dbReference type="EMBL" id="LGCK01000012">
    <property type="protein sequence ID" value="KPL71184.1"/>
    <property type="molecule type" value="Genomic_DNA"/>
</dbReference>
<evidence type="ECO:0000256" key="2">
    <source>
        <dbReference type="ARBA" id="ARBA00008263"/>
    </source>
</evidence>
<dbReference type="Gene3D" id="3.30.1360.40">
    <property type="match status" value="1"/>
</dbReference>
<feature type="domain" description="Topo IIA-type catalytic" evidence="12">
    <location>
        <begin position="18"/>
        <end position="487"/>
    </location>
</feature>
<evidence type="ECO:0000256" key="7">
    <source>
        <dbReference type="ARBA" id="ARBA00023235"/>
    </source>
</evidence>
<accession>A0A0P6WXK0</accession>
<feature type="active site" description="O-(5'-phospho-DNA)-tyrosine intermediate" evidence="9 10">
    <location>
        <position position="106"/>
    </location>
</feature>
<keyword evidence="9" id="KW-0963">Cytoplasm</keyword>
<dbReference type="PANTHER" id="PTHR43493">
    <property type="entry name" value="DNA GYRASE/TOPOISOMERASE SUBUNIT A"/>
    <property type="match status" value="1"/>
</dbReference>
<evidence type="ECO:0000256" key="9">
    <source>
        <dbReference type="HAMAP-Rule" id="MF_01897"/>
    </source>
</evidence>
<proteinExistence type="inferred from homology"/>
<dbReference type="GO" id="GO:0003677">
    <property type="term" value="F:DNA binding"/>
    <property type="evidence" value="ECO:0007669"/>
    <property type="project" value="UniProtKB-UniRule"/>
</dbReference>
<dbReference type="AlphaFoldDB" id="A0A0P6WXK0"/>
<comment type="subunit">
    <text evidence="8">Heterotetramer composed of ParC and ParE.</text>
</comment>
<dbReference type="SUPFAM" id="SSF101904">
    <property type="entry name" value="GyrA/ParC C-terminal domain-like"/>
    <property type="match status" value="1"/>
</dbReference>
<dbReference type="PATRIC" id="fig|229920.5.peg.2681"/>
<evidence type="ECO:0000259" key="12">
    <source>
        <dbReference type="PROSITE" id="PS52040"/>
    </source>
</evidence>
<evidence type="ECO:0000313" key="13">
    <source>
        <dbReference type="EMBL" id="KPL71184.1"/>
    </source>
</evidence>
<dbReference type="Gene3D" id="3.90.199.10">
    <property type="entry name" value="Topoisomerase II, domain 5"/>
    <property type="match status" value="1"/>
</dbReference>
<comment type="subcellular location">
    <subcellularLocation>
        <location evidence="9">Cytoplasm</location>
    </subcellularLocation>
</comment>
<evidence type="ECO:0000256" key="8">
    <source>
        <dbReference type="ARBA" id="ARBA00063644"/>
    </source>
</evidence>
<dbReference type="PROSITE" id="PS52040">
    <property type="entry name" value="TOPO_IIA"/>
    <property type="match status" value="1"/>
</dbReference>
<dbReference type="InterPro" id="IPR013757">
    <property type="entry name" value="Topo_IIA_A_a_sf"/>
</dbReference>
<dbReference type="InterPro" id="IPR013760">
    <property type="entry name" value="Topo_IIA-like_dom_sf"/>
</dbReference>
<feature type="short sequence motif" description="GyrA-box" evidence="9">
    <location>
        <begin position="514"/>
        <end position="520"/>
    </location>
</feature>
<dbReference type="Pfam" id="PF03989">
    <property type="entry name" value="DNA_gyraseA_C"/>
    <property type="match status" value="6"/>
</dbReference>
<dbReference type="EC" id="5.6.2.2" evidence="9"/>
<comment type="catalytic activity">
    <reaction evidence="1 9 10">
        <text>ATP-dependent breakage, passage and rejoining of double-stranded DNA.</text>
        <dbReference type="EC" id="5.6.2.2"/>
    </reaction>
</comment>
<dbReference type="GO" id="GO:0006265">
    <property type="term" value="P:DNA topological change"/>
    <property type="evidence" value="ECO:0007669"/>
    <property type="project" value="UniProtKB-UniRule"/>
</dbReference>
<dbReference type="HAMAP" id="MF_01897">
    <property type="entry name" value="GyrA"/>
    <property type="match status" value="1"/>
</dbReference>
<dbReference type="NCBIfam" id="NF004043">
    <property type="entry name" value="PRK05560.1"/>
    <property type="match status" value="1"/>
</dbReference>
<dbReference type="GO" id="GO:0009330">
    <property type="term" value="C:DNA topoisomerase type II (double strand cut, ATP-hydrolyzing) complex"/>
    <property type="evidence" value="ECO:0007669"/>
    <property type="project" value="TreeGrafter"/>
</dbReference>
<keyword evidence="11" id="KW-0175">Coiled coil</keyword>
<dbReference type="NCBIfam" id="TIGR01063">
    <property type="entry name" value="gyrA"/>
    <property type="match status" value="1"/>
</dbReference>
<gene>
    <name evidence="9" type="primary">gyrA</name>
    <name evidence="13" type="ORF">ADM99_11795</name>
</gene>
<keyword evidence="4 9" id="KW-0067">ATP-binding</keyword>
<dbReference type="InterPro" id="IPR050220">
    <property type="entry name" value="Type_II_DNA_Topoisomerases"/>
</dbReference>
<dbReference type="Pfam" id="PF00521">
    <property type="entry name" value="DNA_topoisoIV"/>
    <property type="match status" value="1"/>
</dbReference>
<sequence length="809" mass="89672">MRTAYLDYAMSVIVARALPDARDGLKPVHRRILYGMLELGNRSNAPYKKSARIVGEVLGKYHPHGDSAVYDSMARMAQDFSMRYPLIDGQGNFGSIDGDAPAAMRYTEARLDPLAEEMLLDIEKNTVDFGDNFDGTLKEPFVLPSRLPNLLLNGSSGIAVGMATNIPPHNLRELSKAISYLIDHYETIDKITPDTLMEFLPGPDFPTGGVIIGNEGIRQAYSTGRGRLVVRGLAHIEEIRGGRFAIVVTEIPYQINKTSLIERIAELVREGRIDSITDLRDESDRRGMSIVIELKRGAEPRKVLNQLFKYTPLQSTFGVQLLALVDGEPRTLSLKRALQIYIEHRRSVITRRSQFELEKARARMHILDGLLIALANLDEVIATIRKSPDADTAKTRLMTRFKLTEIQAQAILDMQLRRLAALEREKIEKEAQEVKNLISYLEDLLANPKKILKVVQDDLKQMSDKYGDERRTRIAHDASEKLEEEDLQADVPVLISITQRGYVKRTQTSQYKTQARGGRGVSGQGMKDEDEIAMLIPARSVNTILFFSDQGKVYSEKAYQFPDANRTDKGIPIQNILSIGADEKITTAVAVPDFDKADYFTMATVNGKIKRVVLSEFSSVRPSGLIAMGLDKGDQLGWVRQTSGNDEIILVTKMGKALRMKETAVRAMGRPASGVAGISLAEGDKVTSMEVVEPDSFLLTLTENGFGKRTAIKNYPTKGRATSGVMTIDEKALPKTGLLVSARIVKEDDEITIMTSGGVMLRLKVKDIASQGRASRGVHIINLTKSQLAVSMARLTQEDLAVGQPQKTK</sequence>
<dbReference type="SUPFAM" id="SSF56719">
    <property type="entry name" value="Type II DNA topoisomerase"/>
    <property type="match status" value="1"/>
</dbReference>